<reference evidence="1 2" key="2">
    <citation type="submission" date="2008-08" db="EMBL/GenBank/DDBJ databases">
        <authorList>
            <person name="Fulton L."/>
            <person name="Clifton S."/>
            <person name="Fulton B."/>
            <person name="Xu J."/>
            <person name="Minx P."/>
            <person name="Pepin K.H."/>
            <person name="Johnson M."/>
            <person name="Thiruvilangam P."/>
            <person name="Bhonagiri V."/>
            <person name="Nash W.E."/>
            <person name="Mardis E.R."/>
            <person name="Wilson R.K."/>
        </authorList>
    </citation>
    <scope>NUCLEOTIDE SEQUENCE [LARGE SCALE GENOMIC DNA]</scope>
    <source>
        <strain evidence="2">DSM 17135 / JCM 12973 / M2</strain>
    </source>
</reference>
<dbReference type="HOGENOM" id="CLU_3058671_0_0_10"/>
<dbReference type="EMBL" id="ABQC02000012">
    <property type="protein sequence ID" value="EDY96341.1"/>
    <property type="molecule type" value="Genomic_DNA"/>
</dbReference>
<gene>
    <name evidence="1" type="ORF">BACPLE_00777</name>
</gene>
<evidence type="ECO:0000313" key="1">
    <source>
        <dbReference type="EMBL" id="EDY96341.1"/>
    </source>
</evidence>
<evidence type="ECO:0000313" key="2">
    <source>
        <dbReference type="Proteomes" id="UP000003452"/>
    </source>
</evidence>
<reference evidence="1 2" key="1">
    <citation type="submission" date="2008-08" db="EMBL/GenBank/DDBJ databases">
        <title>Draft genome sequence of Bacteroides plebeius (DSM 17135).</title>
        <authorList>
            <person name="Sudarsanam P."/>
            <person name="Ley R."/>
            <person name="Guruge J."/>
            <person name="Turnbaugh P.J."/>
            <person name="Mahowald M."/>
            <person name="Liep D."/>
            <person name="Gordon J."/>
        </authorList>
    </citation>
    <scope>NUCLEOTIDE SEQUENCE [LARGE SCALE GENOMIC DNA]</scope>
    <source>
        <strain evidence="2">DSM 17135 / JCM 12973 / M2</strain>
    </source>
</reference>
<dbReference type="AlphaFoldDB" id="B5CVP4"/>
<accession>B5CVP4</accession>
<protein>
    <submittedName>
        <fullName evidence="1">Uncharacterized protein</fullName>
    </submittedName>
</protein>
<organism evidence="1 2">
    <name type="scientific">Phocaeicola plebeius (strain DSM 17135 / JCM 12973 / CCUG 54634 / M2)</name>
    <name type="common">Bacteroides plebeius</name>
    <dbReference type="NCBI Taxonomy" id="484018"/>
    <lineage>
        <taxon>Bacteria</taxon>
        <taxon>Pseudomonadati</taxon>
        <taxon>Bacteroidota</taxon>
        <taxon>Bacteroidia</taxon>
        <taxon>Bacteroidales</taxon>
        <taxon>Bacteroidaceae</taxon>
        <taxon>Phocaeicola</taxon>
    </lineage>
</organism>
<proteinExistence type="predicted"/>
<dbReference type="Proteomes" id="UP000003452">
    <property type="component" value="Unassembled WGS sequence"/>
</dbReference>
<name>B5CVP4_PHOPM</name>
<comment type="caution">
    <text evidence="1">The sequence shown here is derived from an EMBL/GenBank/DDBJ whole genome shotgun (WGS) entry which is preliminary data.</text>
</comment>
<sequence>MFSGAKTYIFPWENISFGLGKHRKPKDISLIPHLRLHENGILYMLYLSAPTFP</sequence>